<feature type="region of interest" description="Disordered" evidence="1">
    <location>
        <begin position="79"/>
        <end position="115"/>
    </location>
</feature>
<evidence type="ECO:0000256" key="1">
    <source>
        <dbReference type="SAM" id="MobiDB-lite"/>
    </source>
</evidence>
<protein>
    <submittedName>
        <fullName evidence="2">Uncharacterized protein</fullName>
    </submittedName>
</protein>
<name>A0A8K0RJU1_9PLEO</name>
<proteinExistence type="predicted"/>
<accession>A0A8K0RJU1</accession>
<dbReference type="Proteomes" id="UP000813461">
    <property type="component" value="Unassembled WGS sequence"/>
</dbReference>
<evidence type="ECO:0000313" key="3">
    <source>
        <dbReference type="Proteomes" id="UP000813461"/>
    </source>
</evidence>
<reference evidence="2" key="1">
    <citation type="journal article" date="2021" name="Nat. Commun.">
        <title>Genetic determinants of endophytism in the Arabidopsis root mycobiome.</title>
        <authorList>
            <person name="Mesny F."/>
            <person name="Miyauchi S."/>
            <person name="Thiergart T."/>
            <person name="Pickel B."/>
            <person name="Atanasova L."/>
            <person name="Karlsson M."/>
            <person name="Huettel B."/>
            <person name="Barry K.W."/>
            <person name="Haridas S."/>
            <person name="Chen C."/>
            <person name="Bauer D."/>
            <person name="Andreopoulos W."/>
            <person name="Pangilinan J."/>
            <person name="LaButti K."/>
            <person name="Riley R."/>
            <person name="Lipzen A."/>
            <person name="Clum A."/>
            <person name="Drula E."/>
            <person name="Henrissat B."/>
            <person name="Kohler A."/>
            <person name="Grigoriev I.V."/>
            <person name="Martin F.M."/>
            <person name="Hacquard S."/>
        </authorList>
    </citation>
    <scope>NUCLEOTIDE SEQUENCE</scope>
    <source>
        <strain evidence="2">MPI-SDFR-AT-0120</strain>
    </source>
</reference>
<dbReference type="EMBL" id="JAGMVJ010000001">
    <property type="protein sequence ID" value="KAH7094676.1"/>
    <property type="molecule type" value="Genomic_DNA"/>
</dbReference>
<keyword evidence="3" id="KW-1185">Reference proteome</keyword>
<organism evidence="2 3">
    <name type="scientific">Paraphoma chrysanthemicola</name>
    <dbReference type="NCBI Taxonomy" id="798071"/>
    <lineage>
        <taxon>Eukaryota</taxon>
        <taxon>Fungi</taxon>
        <taxon>Dikarya</taxon>
        <taxon>Ascomycota</taxon>
        <taxon>Pezizomycotina</taxon>
        <taxon>Dothideomycetes</taxon>
        <taxon>Pleosporomycetidae</taxon>
        <taxon>Pleosporales</taxon>
        <taxon>Pleosporineae</taxon>
        <taxon>Phaeosphaeriaceae</taxon>
        <taxon>Paraphoma</taxon>
    </lineage>
</organism>
<sequence length="246" mass="27379">MELPFCRGGTRIELGPDREVSAAGHAPGARWRSQARDAKHAQCNCSQPTSVPHAYELLLAILPCPNSIGRFSPASPPFDVVAKPRGPRKTPTHPLTPTEAPHFATSPQAHRSLRSRQRHIVYDDEYEDVGNLDAVEENPYAGIQLESMVFVVRATHPCLLEARLPCTINVRRRPTELPSTQRSLHFDIPHWPDLANEAGALSRKEQMAIARAKTLVVNLLGLIARVMDVPRRSSLRGFCQIRDSRI</sequence>
<evidence type="ECO:0000313" key="2">
    <source>
        <dbReference type="EMBL" id="KAH7094676.1"/>
    </source>
</evidence>
<dbReference type="AlphaFoldDB" id="A0A8K0RJU1"/>
<gene>
    <name evidence="2" type="ORF">FB567DRAFT_9722</name>
</gene>
<comment type="caution">
    <text evidence="2">The sequence shown here is derived from an EMBL/GenBank/DDBJ whole genome shotgun (WGS) entry which is preliminary data.</text>
</comment>